<proteinExistence type="predicted"/>
<evidence type="ECO:0008006" key="2">
    <source>
        <dbReference type="Google" id="ProtNLM"/>
    </source>
</evidence>
<sequence length="212" mass="25019">MLLDFVTQSVRDFQRDCLVICQNHYPAVHNKGINQHHLAKAFSRRMKHTLDNFQLPCQIAPLETSHNSDTPHQYRVTCSLGTVWIIAHHMVSGGGHYREKLIGEIHQWQAQYQYAIQPNDLLFLISDHWINRGRTSREMIHWWLNRLPDNLSDYQQQGVHLIESSTGFDWQLNTRFGISPCYVKIGHPLQSKQKQQPVYKYLQMYKVLQWAQ</sequence>
<gene>
    <name evidence="1" type="ORF">AB0763_16355</name>
</gene>
<dbReference type="EMBL" id="CP162602">
    <property type="protein sequence ID" value="XDK26610.1"/>
    <property type="molecule type" value="Genomic_DNA"/>
</dbReference>
<reference evidence="1" key="1">
    <citation type="submission" date="2024-07" db="EMBL/GenBank/DDBJ databases">
        <title>Genome Analysis of a Potential Novel Vibrio Species Secreting pH- and Thermo-stable Alginate Lyase and its Application in Producing Alginate Oligosaccharides.</title>
        <authorList>
            <person name="Huang H."/>
            <person name="Bao K."/>
        </authorList>
    </citation>
    <scope>NUCLEOTIDE SEQUENCE</scope>
    <source>
        <strain evidence="1">HB236076</strain>
        <plasmid evidence="1">p-HB236076</plasmid>
    </source>
</reference>
<geneLocation type="plasmid" evidence="1">
    <name>p-HB236076</name>
</geneLocation>
<organism evidence="1">
    <name type="scientific">Vibrio sp. HB236076</name>
    <dbReference type="NCBI Taxonomy" id="3232307"/>
    <lineage>
        <taxon>Bacteria</taxon>
        <taxon>Pseudomonadati</taxon>
        <taxon>Pseudomonadota</taxon>
        <taxon>Gammaproteobacteria</taxon>
        <taxon>Vibrionales</taxon>
        <taxon>Vibrionaceae</taxon>
        <taxon>Vibrio</taxon>
    </lineage>
</organism>
<dbReference type="KEGG" id="vih:AB0763_16355"/>
<name>A0AB39HK42_9VIBR</name>
<protein>
    <recommendedName>
        <fullName evidence="2">Transposase</fullName>
    </recommendedName>
</protein>
<keyword evidence="1" id="KW-0614">Plasmid</keyword>
<dbReference type="AlphaFoldDB" id="A0AB39HK42"/>
<evidence type="ECO:0000313" key="1">
    <source>
        <dbReference type="EMBL" id="XDK26610.1"/>
    </source>
</evidence>
<accession>A0AB39HK42</accession>
<dbReference type="RefSeq" id="WP_306099516.1">
    <property type="nucleotide sequence ID" value="NZ_CP162602.1"/>
</dbReference>